<dbReference type="Pfam" id="PF14833">
    <property type="entry name" value="NAD_binding_11"/>
    <property type="match status" value="1"/>
</dbReference>
<dbReference type="GO" id="GO:0051287">
    <property type="term" value="F:NAD binding"/>
    <property type="evidence" value="ECO:0007669"/>
    <property type="project" value="InterPro"/>
</dbReference>
<dbReference type="Proteomes" id="UP001428341">
    <property type="component" value="Unassembled WGS sequence"/>
</dbReference>
<evidence type="ECO:0000313" key="3">
    <source>
        <dbReference type="EMBL" id="KAK9208946.1"/>
    </source>
</evidence>
<accession>A0AAP0QR29</accession>
<evidence type="ECO:0000313" key="4">
    <source>
        <dbReference type="Proteomes" id="UP001428341"/>
    </source>
</evidence>
<name>A0AAP0QR29_9ROSI</name>
<reference evidence="3 4" key="1">
    <citation type="submission" date="2024-05" db="EMBL/GenBank/DDBJ databases">
        <title>Haplotype-resolved chromosome-level genome assembly of Huyou (Citrus changshanensis).</title>
        <authorList>
            <person name="Miao C."/>
            <person name="Chen W."/>
            <person name="Wu Y."/>
            <person name="Wang L."/>
            <person name="Zhao S."/>
            <person name="Grierson D."/>
            <person name="Xu C."/>
            <person name="Chen K."/>
        </authorList>
    </citation>
    <scope>NUCLEOTIDE SEQUENCE [LARGE SCALE GENOMIC DNA]</scope>
    <source>
        <strain evidence="3">01-14</strain>
        <tissue evidence="3">Leaf</tissue>
    </source>
</reference>
<dbReference type="EMBL" id="JBCGBO010000004">
    <property type="protein sequence ID" value="KAK9208946.1"/>
    <property type="molecule type" value="Genomic_DNA"/>
</dbReference>
<dbReference type="InterPro" id="IPR013328">
    <property type="entry name" value="6PGD_dom2"/>
</dbReference>
<dbReference type="InterPro" id="IPR008927">
    <property type="entry name" value="6-PGluconate_DH-like_C_sf"/>
</dbReference>
<dbReference type="InterPro" id="IPR006115">
    <property type="entry name" value="6PGDH_NADP-bd"/>
</dbReference>
<dbReference type="SUPFAM" id="SSF51735">
    <property type="entry name" value="NAD(P)-binding Rossmann-fold domains"/>
    <property type="match status" value="2"/>
</dbReference>
<gene>
    <name evidence="3" type="ORF">WN944_001307</name>
</gene>
<evidence type="ECO:0000259" key="2">
    <source>
        <dbReference type="Pfam" id="PF14833"/>
    </source>
</evidence>
<dbReference type="GO" id="GO:0050661">
    <property type="term" value="F:NADP binding"/>
    <property type="evidence" value="ECO:0007669"/>
    <property type="project" value="InterPro"/>
</dbReference>
<dbReference type="SUPFAM" id="SSF48179">
    <property type="entry name" value="6-phosphogluconate dehydrogenase C-terminal domain-like"/>
    <property type="match status" value="1"/>
</dbReference>
<keyword evidence="4" id="KW-1185">Reference proteome</keyword>
<dbReference type="PANTHER" id="PTHR43060">
    <property type="entry name" value="3-HYDROXYISOBUTYRATE DEHYDROGENASE-LIKE 1, MITOCHONDRIAL-RELATED"/>
    <property type="match status" value="1"/>
</dbReference>
<dbReference type="PROSITE" id="PS00895">
    <property type="entry name" value="3_HYDROXYISOBUT_DH"/>
    <property type="match status" value="1"/>
</dbReference>
<dbReference type="InterPro" id="IPR029154">
    <property type="entry name" value="HIBADH-like_NADP-bd"/>
</dbReference>
<sequence length="447" mass="48462">MASKVGFVGLDEYSVDMAASLIRSGYKVQAFEISDPLVDKFLMLGGIRSASPMDAGKVLNPFLWVHSYQIGLIPDEDVSALVVVISHVDQIDDIFFGHEGVLKENDETACVVDAYVSRGMSEVFNGKFMITTSGRSNAIERARPFLSAMCKKLYIFEGELGAGSKIKMVNDLLEGVHLIASVEAISLGVQFGIHPWVLYDIISNAAGNSWIFKNHIPNLLRGNAKLHFLNAFIQNLGIALDMAKTLAFPLLLLAVAHQQLIVGLSHAHANDDNPPLVKVWENVLGVNITDAANLEAYKPEELAKQITAKSNSVTRVGFIGLGAMGFGMATHLLRSNFTVVGYDVYRPTLTEFQNVGGLIANSPAEAAKDVGVLVIMVTNEAQAESVLYGDLGAVPALSSRASIILSSTVSPGFVSQLERRLQFLTPKVTFSKRVLSYIEHQSFIGYS</sequence>
<dbReference type="Pfam" id="PF03446">
    <property type="entry name" value="NAD_binding_2"/>
    <property type="match status" value="1"/>
</dbReference>
<protein>
    <submittedName>
        <fullName evidence="3">Uncharacterized protein</fullName>
    </submittedName>
</protein>
<organism evidence="3 4">
    <name type="scientific">Citrus x changshan-huyou</name>
    <dbReference type="NCBI Taxonomy" id="2935761"/>
    <lineage>
        <taxon>Eukaryota</taxon>
        <taxon>Viridiplantae</taxon>
        <taxon>Streptophyta</taxon>
        <taxon>Embryophyta</taxon>
        <taxon>Tracheophyta</taxon>
        <taxon>Spermatophyta</taxon>
        <taxon>Magnoliopsida</taxon>
        <taxon>eudicotyledons</taxon>
        <taxon>Gunneridae</taxon>
        <taxon>Pentapetalae</taxon>
        <taxon>rosids</taxon>
        <taxon>malvids</taxon>
        <taxon>Sapindales</taxon>
        <taxon>Rutaceae</taxon>
        <taxon>Aurantioideae</taxon>
        <taxon>Citrus</taxon>
    </lineage>
</organism>
<dbReference type="PANTHER" id="PTHR43060:SF17">
    <property type="entry name" value="L-THREONATE DEHYDROGENASE"/>
    <property type="match status" value="1"/>
</dbReference>
<dbReference type="Gene3D" id="3.40.50.720">
    <property type="entry name" value="NAD(P)-binding Rossmann-like Domain"/>
    <property type="match status" value="2"/>
</dbReference>
<dbReference type="Gene3D" id="1.10.1040.10">
    <property type="entry name" value="N-(1-d-carboxylethyl)-l-norvaline Dehydrogenase, domain 2"/>
    <property type="match status" value="1"/>
</dbReference>
<dbReference type="AlphaFoldDB" id="A0AAP0QR29"/>
<dbReference type="InterPro" id="IPR036291">
    <property type="entry name" value="NAD(P)-bd_dom_sf"/>
</dbReference>
<proteinExistence type="predicted"/>
<feature type="domain" description="6-phosphogluconate dehydrogenase NADP-binding" evidence="1">
    <location>
        <begin position="315"/>
        <end position="421"/>
    </location>
</feature>
<dbReference type="GO" id="GO:0016616">
    <property type="term" value="F:oxidoreductase activity, acting on the CH-OH group of donors, NAD or NADP as acceptor"/>
    <property type="evidence" value="ECO:0007669"/>
    <property type="project" value="UniProtKB-ARBA"/>
</dbReference>
<feature type="domain" description="3-hydroxyisobutyrate dehydrogenase-like NAD-binding" evidence="2">
    <location>
        <begin position="161"/>
        <end position="279"/>
    </location>
</feature>
<evidence type="ECO:0000259" key="1">
    <source>
        <dbReference type="Pfam" id="PF03446"/>
    </source>
</evidence>
<dbReference type="InterPro" id="IPR002204">
    <property type="entry name" value="3-OH-isobutyrate_DH-rel_CS"/>
</dbReference>
<comment type="caution">
    <text evidence="3">The sequence shown here is derived from an EMBL/GenBank/DDBJ whole genome shotgun (WGS) entry which is preliminary data.</text>
</comment>